<name>A0A2Z4G7U3_9BACT</name>
<dbReference type="OrthoDB" id="266054at2"/>
<evidence type="ECO:0000313" key="4">
    <source>
        <dbReference type="EMBL" id="AWV97249.1"/>
    </source>
</evidence>
<dbReference type="KEGG" id="als:DJ013_03315"/>
<keyword evidence="5" id="KW-1185">Reference proteome</keyword>
<dbReference type="InterPro" id="IPR032260">
    <property type="entry name" value="DUF5060"/>
</dbReference>
<dbReference type="InterPro" id="IPR013783">
    <property type="entry name" value="Ig-like_fold"/>
</dbReference>
<dbReference type="Gene3D" id="3.20.20.80">
    <property type="entry name" value="Glycosidases"/>
    <property type="match status" value="1"/>
</dbReference>
<dbReference type="EMBL" id="CP029480">
    <property type="protein sequence ID" value="AWV97249.1"/>
    <property type="molecule type" value="Genomic_DNA"/>
</dbReference>
<evidence type="ECO:0000259" key="3">
    <source>
        <dbReference type="Pfam" id="PF16586"/>
    </source>
</evidence>
<evidence type="ECO:0000313" key="5">
    <source>
        <dbReference type="Proteomes" id="UP000249873"/>
    </source>
</evidence>
<sequence>MKKSLFALCLLIAPFIAIQAQTFNAPEGSHINVDGELKKWHKVTLIFDGPETSETNDYNPFLNYRLNVTFTHPASGKSYKVPGYFAADGNAGMSSATSGNKWKVHFAPDEIGAWKYAVEFKKGKWAAIRTRTTNVPSAEFMDNAEGDFTIAKSDKIGRDFRAHGRLQYVGEGYLKFAETGKYFYKAGPDAPENFLAYTGFDGDFGTDGHKDNLVKSWSAHLKDWKEGDPTWTGGRGKEMIGALNYLASKGMNAVSFLTNNIKGDDQNVFPYVDYDTYDRFDCSKLDQWEMVFTYAQMQGIFLHFKTFEAENQGLLDNGGVGALTKLYYRELVARFGHHLALNWNLCEETGDWGNFDSSPTMPLYETERRALAQCVYDIDPYHHHLVIHNGNWFTPMYGEQSKLTGASLQTNREDFANVNPQVKRVKDEAKAAGKIWAVAVDEPGDAQHALITDQENPDHFNARTNALWGAMLAGAWGTEWYFGYKHPHSDLSCEDYRSRDLFWDMANICIRFFEEHDFPVNEMSSQNNLISSEGDFCFAKAGDTYIVLLKKGEKSNLNLEGQKGEYAVHWFNPRTGGVLQNGSLKTIRGGTQVALGLPPSDSGKDWIVVVKKKL</sequence>
<feature type="domain" description="DUF5060" evidence="3">
    <location>
        <begin position="37"/>
        <end position="120"/>
    </location>
</feature>
<protein>
    <submittedName>
        <fullName evidence="4">DUF5060 domain-containing protein</fullName>
    </submittedName>
</protein>
<feature type="signal peptide" evidence="1">
    <location>
        <begin position="1"/>
        <end position="19"/>
    </location>
</feature>
<dbReference type="Gene3D" id="2.60.40.10">
    <property type="entry name" value="Immunoglobulins"/>
    <property type="match status" value="1"/>
</dbReference>
<keyword evidence="1" id="KW-0732">Signal</keyword>
<dbReference type="Pfam" id="PF12904">
    <property type="entry name" value="Collagen_bind_2"/>
    <property type="match status" value="1"/>
</dbReference>
<reference evidence="4 5" key="1">
    <citation type="submission" date="2018-05" db="EMBL/GenBank/DDBJ databases">
        <title>Complete genome sequence of Arcticibacterium luteifluviistationis SM1504T, a cytophagaceae bacterium isolated from Arctic surface seawater.</title>
        <authorList>
            <person name="Li Y."/>
            <person name="Qin Q.-L."/>
        </authorList>
    </citation>
    <scope>NUCLEOTIDE SEQUENCE [LARGE SCALE GENOMIC DNA]</scope>
    <source>
        <strain evidence="4 5">SM1504</strain>
    </source>
</reference>
<evidence type="ECO:0000256" key="1">
    <source>
        <dbReference type="SAM" id="SignalP"/>
    </source>
</evidence>
<dbReference type="Pfam" id="PF16586">
    <property type="entry name" value="DUF5060"/>
    <property type="match status" value="1"/>
</dbReference>
<dbReference type="AlphaFoldDB" id="A0A2Z4G7U3"/>
<evidence type="ECO:0000259" key="2">
    <source>
        <dbReference type="Pfam" id="PF12904"/>
    </source>
</evidence>
<proteinExistence type="predicted"/>
<dbReference type="Proteomes" id="UP000249873">
    <property type="component" value="Chromosome"/>
</dbReference>
<feature type="chain" id="PRO_5016450526" evidence="1">
    <location>
        <begin position="20"/>
        <end position="614"/>
    </location>
</feature>
<dbReference type="RefSeq" id="WP_111370351.1">
    <property type="nucleotide sequence ID" value="NZ_CP029480.1"/>
</dbReference>
<gene>
    <name evidence="4" type="ORF">DJ013_03315</name>
</gene>
<feature type="domain" description="Putative collagen-binding" evidence="2">
    <location>
        <begin position="535"/>
        <end position="610"/>
    </location>
</feature>
<dbReference type="InterPro" id="IPR024749">
    <property type="entry name" value="Collagen-bd_put"/>
</dbReference>
<accession>A0A2Z4G7U3</accession>
<organism evidence="4 5">
    <name type="scientific">Arcticibacterium luteifluviistationis</name>
    <dbReference type="NCBI Taxonomy" id="1784714"/>
    <lineage>
        <taxon>Bacteria</taxon>
        <taxon>Pseudomonadati</taxon>
        <taxon>Bacteroidota</taxon>
        <taxon>Cytophagia</taxon>
        <taxon>Cytophagales</taxon>
        <taxon>Leadbetterellaceae</taxon>
        <taxon>Arcticibacterium</taxon>
    </lineage>
</organism>